<evidence type="ECO:0000313" key="2">
    <source>
        <dbReference type="EMBL" id="AAO50147.1"/>
    </source>
</evidence>
<feature type="region of interest" description="Disordered" evidence="1">
    <location>
        <begin position="1"/>
        <end position="22"/>
    </location>
</feature>
<geneLocation type="plasmid" evidence="2">
    <name>pSV2</name>
</geneLocation>
<keyword evidence="2" id="KW-0614">Plasmid</keyword>
<gene>
    <name evidence="2" type="primary">pSV2.63c</name>
</gene>
<accession>Q849H7</accession>
<dbReference type="AlphaFoldDB" id="Q849H7"/>
<reference evidence="2" key="2">
    <citation type="submission" date="2002-12" db="EMBL/GenBank/DDBJ databases">
        <title>Complete nucleotide sequence of the linear plasmid pSV2 from Streptomyces violaceoruber SANK95570.</title>
        <authorList>
            <person name="Spatz K."/>
            <person name="Scholz C.J."/>
            <person name="Redenbach M."/>
        </authorList>
    </citation>
    <scope>NUCLEOTIDE SEQUENCE</scope>
    <source>
        <strain evidence="2">SANK95570</strain>
        <plasmid evidence="2">pSV2</plasmid>
    </source>
</reference>
<sequence>MKGSRTARTTVEGGHMATTMTPLQPGTEAAAQAAAFAIFGSDIPPIGPEDYSGSWRTTLHVIAEEWVGEGRFEQHAARTATALNELFATQERYGVGSPEALAGGSALQPLIDRCRHFGITTADLTRHGARFPES</sequence>
<reference evidence="2" key="1">
    <citation type="journal article" date="2002" name="FEMS Microbiol. Lett.">
        <title>Characterization of the Streptomyces violaceoruber SANK95570 plasmids pSV1 and pSV2.</title>
        <authorList>
            <person name="Spatz K."/>
            <person name="Kohn H."/>
            <person name="Redenbach M."/>
        </authorList>
    </citation>
    <scope>NUCLEOTIDE SEQUENCE</scope>
    <source>
        <strain evidence="2">SANK95570</strain>
        <plasmid evidence="2">pSV2</plasmid>
    </source>
</reference>
<proteinExistence type="predicted"/>
<protein>
    <submittedName>
        <fullName evidence="2">Uncharacterized protein</fullName>
    </submittedName>
</protein>
<organism evidence="2">
    <name type="scientific">Streptomyces violaceoruber</name>
    <dbReference type="NCBI Taxonomy" id="1935"/>
    <lineage>
        <taxon>Bacteria</taxon>
        <taxon>Bacillati</taxon>
        <taxon>Actinomycetota</taxon>
        <taxon>Actinomycetes</taxon>
        <taxon>Kitasatosporales</taxon>
        <taxon>Streptomycetaceae</taxon>
        <taxon>Streptomyces</taxon>
        <taxon>Streptomyces violaceoruber group</taxon>
    </lineage>
</organism>
<evidence type="ECO:0000256" key="1">
    <source>
        <dbReference type="SAM" id="MobiDB-lite"/>
    </source>
</evidence>
<name>Q849H7_STRVN</name>
<dbReference type="EMBL" id="AY211023">
    <property type="protein sequence ID" value="AAO50147.1"/>
    <property type="molecule type" value="Genomic_DNA"/>
</dbReference>